<proteinExistence type="inferred from homology"/>
<dbReference type="InterPro" id="IPR008604">
    <property type="entry name" value="MAP7_fam"/>
</dbReference>
<feature type="region of interest" description="Disordered" evidence="6">
    <location>
        <begin position="1"/>
        <end position="23"/>
    </location>
</feature>
<keyword evidence="4" id="KW-0175">Coiled coil</keyword>
<dbReference type="GO" id="GO:0015630">
    <property type="term" value="C:microtubule cytoskeleton"/>
    <property type="evidence" value="ECO:0007669"/>
    <property type="project" value="InterPro"/>
</dbReference>
<dbReference type="Proteomes" id="UP000694407">
    <property type="component" value="Unplaced"/>
</dbReference>
<evidence type="ECO:0000256" key="1">
    <source>
        <dbReference type="ARBA" id="ARBA00004245"/>
    </source>
</evidence>
<gene>
    <name evidence="7" type="primary">MAP7D2</name>
</gene>
<accession>A0A8C5Z7E6</accession>
<feature type="compositionally biased region" description="Polar residues" evidence="6">
    <location>
        <begin position="144"/>
        <end position="165"/>
    </location>
</feature>
<evidence type="ECO:0000256" key="3">
    <source>
        <dbReference type="ARBA" id="ARBA00022490"/>
    </source>
</evidence>
<feature type="compositionally biased region" description="Basic and acidic residues" evidence="6">
    <location>
        <begin position="396"/>
        <end position="490"/>
    </location>
</feature>
<sequence>MLGMDGFLKSDERQRLAKERREEREKCLAAREQQILEKQKRAKLQYEKQIEERWRKLEEQRQREDQKRAAVEEKRKQKLREEEERLEAMMRRSLERTQQLELKKKCSWGTSVATGPGGRDGESENTPPPPLGLAASTLPPDAGTTATAAESSNACDKLSTSTMNLPKQMEPPMSKRLSSSTVAISYSPDRAPVGPLKSSYKSSPTRTTERKKATATSGAGDAGKGAPAGAEASPVEKVKRGQRATTSIPAGGLGSPLRRCELPAGLPKRSSSPVLSKTTSKVYPQSPKTVKPSYPGSPVKYRFPPIPNQETPKKKAEKEKSNKEKEGASSQQAAGHLGEETPEKYVTDKHATEKHVAEKHHATEKYAATGGKVESSTALGKPTAGTTDAGEAAKILAEKRRQARLQKEQEEQERLEKEEQERLEREELKRKAEEERLHLEEEARKQEEKKKWQEEEERRKAGEEAKQKAEEELLLKEKQEKEKQEKAMIEKQKEAAEAKAQEAAKQMRLEREQIMLQIEQERLERKKVSLPSFHLLSFCFQKEDSKAEIQPVLCVENKTKPVVPNKIEINGLNTCQEVNAVGRAAPETFPRDVFSNGLKPVGAFVHLDALDGKSNSLDDSTEEVQSMDVSPVSKEELISIPEFSPVSEMIPGMSLDQNGTGNARALQDLLDFTGPPFPKRSSENLSLDDCNKNLIEGFNSPGQETTLNSFC</sequence>
<evidence type="ECO:0000256" key="2">
    <source>
        <dbReference type="ARBA" id="ARBA00007525"/>
    </source>
</evidence>
<evidence type="ECO:0000313" key="8">
    <source>
        <dbReference type="Proteomes" id="UP000694407"/>
    </source>
</evidence>
<name>A0A8C5Z7E6_MARMA</name>
<dbReference type="PANTHER" id="PTHR15073:SF3">
    <property type="entry name" value="MAP7 DOMAIN-CONTAINING PROTEIN 2"/>
    <property type="match status" value="1"/>
</dbReference>
<protein>
    <submittedName>
        <fullName evidence="7">MAP7 domain containing 2</fullName>
    </submittedName>
</protein>
<keyword evidence="3" id="KW-0963">Cytoplasm</keyword>
<comment type="subcellular location">
    <subcellularLocation>
        <location evidence="1">Cytoplasm</location>
        <location evidence="1">Cytoskeleton</location>
    </subcellularLocation>
</comment>
<dbReference type="GO" id="GO:0000226">
    <property type="term" value="P:microtubule cytoskeleton organization"/>
    <property type="evidence" value="ECO:0007669"/>
    <property type="project" value="InterPro"/>
</dbReference>
<evidence type="ECO:0000313" key="7">
    <source>
        <dbReference type="Ensembl" id="ENSMMMP00000008686.1"/>
    </source>
</evidence>
<feature type="compositionally biased region" description="Polar residues" evidence="6">
    <location>
        <begin position="269"/>
        <end position="288"/>
    </location>
</feature>
<reference evidence="7" key="1">
    <citation type="submission" date="2025-08" db="UniProtKB">
        <authorList>
            <consortium name="Ensembl"/>
        </authorList>
    </citation>
    <scope>IDENTIFICATION</scope>
</reference>
<reference evidence="7" key="2">
    <citation type="submission" date="2025-09" db="UniProtKB">
        <authorList>
            <consortium name="Ensembl"/>
        </authorList>
    </citation>
    <scope>IDENTIFICATION</scope>
</reference>
<evidence type="ECO:0000256" key="4">
    <source>
        <dbReference type="ARBA" id="ARBA00023054"/>
    </source>
</evidence>
<feature type="compositionally biased region" description="Basic and acidic residues" evidence="6">
    <location>
        <begin position="311"/>
        <end position="327"/>
    </location>
</feature>
<dbReference type="AlphaFoldDB" id="A0A8C5Z7E6"/>
<feature type="compositionally biased region" description="Low complexity" evidence="6">
    <location>
        <begin position="214"/>
        <end position="232"/>
    </location>
</feature>
<dbReference type="Ensembl" id="ENSMMMT00000009908.1">
    <property type="protein sequence ID" value="ENSMMMP00000008686.1"/>
    <property type="gene ID" value="ENSMMMG00000007516.1"/>
</dbReference>
<organism evidence="7 8">
    <name type="scientific">Marmota marmota marmota</name>
    <name type="common">Alpine marmot</name>
    <dbReference type="NCBI Taxonomy" id="9994"/>
    <lineage>
        <taxon>Eukaryota</taxon>
        <taxon>Metazoa</taxon>
        <taxon>Chordata</taxon>
        <taxon>Craniata</taxon>
        <taxon>Vertebrata</taxon>
        <taxon>Euteleostomi</taxon>
        <taxon>Mammalia</taxon>
        <taxon>Eutheria</taxon>
        <taxon>Euarchontoglires</taxon>
        <taxon>Glires</taxon>
        <taxon>Rodentia</taxon>
        <taxon>Sciuromorpha</taxon>
        <taxon>Sciuridae</taxon>
        <taxon>Xerinae</taxon>
        <taxon>Marmotini</taxon>
        <taxon>Marmota</taxon>
    </lineage>
</organism>
<dbReference type="Pfam" id="PF05672">
    <property type="entry name" value="MAP7"/>
    <property type="match status" value="1"/>
</dbReference>
<feature type="region of interest" description="Disordered" evidence="6">
    <location>
        <begin position="97"/>
        <end position="490"/>
    </location>
</feature>
<comment type="similarity">
    <text evidence="2">Belongs to the MAP7 family.</text>
</comment>
<dbReference type="InterPro" id="IPR051483">
    <property type="entry name" value="MAP7_domain-containing"/>
</dbReference>
<feature type="compositionally biased region" description="Basic and acidic residues" evidence="6">
    <location>
        <begin position="337"/>
        <end position="364"/>
    </location>
</feature>
<dbReference type="PANTHER" id="PTHR15073">
    <property type="entry name" value="MICROTUBULE-ASSOCIATED PROTEIN"/>
    <property type="match status" value="1"/>
</dbReference>
<keyword evidence="5" id="KW-0206">Cytoskeleton</keyword>
<evidence type="ECO:0000256" key="6">
    <source>
        <dbReference type="SAM" id="MobiDB-lite"/>
    </source>
</evidence>
<feature type="compositionally biased region" description="Basic and acidic residues" evidence="6">
    <location>
        <begin position="8"/>
        <end position="23"/>
    </location>
</feature>
<feature type="region of interest" description="Disordered" evidence="6">
    <location>
        <begin position="57"/>
        <end position="82"/>
    </location>
</feature>
<evidence type="ECO:0000256" key="5">
    <source>
        <dbReference type="ARBA" id="ARBA00023212"/>
    </source>
</evidence>
<dbReference type="GeneTree" id="ENSGT00950000182941"/>
<keyword evidence="8" id="KW-1185">Reference proteome</keyword>